<dbReference type="Pfam" id="PF12704">
    <property type="entry name" value="MacB_PCD"/>
    <property type="match status" value="1"/>
</dbReference>
<evidence type="ECO:0000256" key="6">
    <source>
        <dbReference type="ARBA" id="ARBA00038076"/>
    </source>
</evidence>
<name>A0A7X9HH52_UNCKA</name>
<organism evidence="10 11">
    <name type="scientific">candidate division WWE3 bacterium</name>
    <dbReference type="NCBI Taxonomy" id="2053526"/>
    <lineage>
        <taxon>Bacteria</taxon>
        <taxon>Katanobacteria</taxon>
    </lineage>
</organism>
<reference evidence="10 11" key="1">
    <citation type="journal article" date="2020" name="Biotechnol. Biofuels">
        <title>New insights from the biogas microbiome by comprehensive genome-resolved metagenomics of nearly 1600 species originating from multiple anaerobic digesters.</title>
        <authorList>
            <person name="Campanaro S."/>
            <person name="Treu L."/>
            <person name="Rodriguez-R L.M."/>
            <person name="Kovalovszki A."/>
            <person name="Ziels R.M."/>
            <person name="Maus I."/>
            <person name="Zhu X."/>
            <person name="Kougias P.G."/>
            <person name="Basile A."/>
            <person name="Luo G."/>
            <person name="Schluter A."/>
            <person name="Konstantinidis K.T."/>
            <person name="Angelidaki I."/>
        </authorList>
    </citation>
    <scope>NUCLEOTIDE SEQUENCE [LARGE SCALE GENOMIC DNA]</scope>
    <source>
        <strain evidence="10">AS27yjCOA_165</strain>
    </source>
</reference>
<evidence type="ECO:0000256" key="3">
    <source>
        <dbReference type="ARBA" id="ARBA00022692"/>
    </source>
</evidence>
<dbReference type="AlphaFoldDB" id="A0A7X9HH52"/>
<dbReference type="Proteomes" id="UP000526033">
    <property type="component" value="Unassembled WGS sequence"/>
</dbReference>
<keyword evidence="5 7" id="KW-0472">Membrane</keyword>
<feature type="transmembrane region" description="Helical" evidence="7">
    <location>
        <begin position="370"/>
        <end position="390"/>
    </location>
</feature>
<evidence type="ECO:0000313" key="11">
    <source>
        <dbReference type="Proteomes" id="UP000526033"/>
    </source>
</evidence>
<keyword evidence="4 7" id="KW-1133">Transmembrane helix</keyword>
<evidence type="ECO:0000256" key="1">
    <source>
        <dbReference type="ARBA" id="ARBA00004651"/>
    </source>
</evidence>
<keyword evidence="3 7" id="KW-0812">Transmembrane</keyword>
<dbReference type="EMBL" id="JAAZNL010000046">
    <property type="protein sequence ID" value="NMB70268.1"/>
    <property type="molecule type" value="Genomic_DNA"/>
</dbReference>
<gene>
    <name evidence="10" type="ORF">GYA27_03655</name>
</gene>
<comment type="caution">
    <text evidence="10">The sequence shown here is derived from an EMBL/GenBank/DDBJ whole genome shotgun (WGS) entry which is preliminary data.</text>
</comment>
<accession>A0A7X9HH52</accession>
<evidence type="ECO:0000313" key="10">
    <source>
        <dbReference type="EMBL" id="NMB70268.1"/>
    </source>
</evidence>
<evidence type="ECO:0000259" key="8">
    <source>
        <dbReference type="Pfam" id="PF02687"/>
    </source>
</evidence>
<protein>
    <submittedName>
        <fullName evidence="10">FtsX-like permease family protein</fullName>
    </submittedName>
</protein>
<sequence>MHIIEIFEESVDVLKNNKLRTALSILGIIIGIGSVIALMTLGQASQASVKKQIQSLGTNLLTVRPGAQSSGFIRMSSGDSKNLKNEDIDAIKNSNRFTTISQVGAEYSSRSQVSYERNNINVSVSGITPEIFSLRNVQLEFGREFTQEDMGSKNKVAILGPTTAEDLFGTGVNPIGQTIRINGGTYTVIGVTKAKGSSGPFSQDEIVYLPLETAQKVLFGVSHVSTIYISAKSEDVMDAARNQLGYFLLEQHGLKSPEEADFSISSQEDILQTITQVTQTFTALLTGIAAISLLVGGIGIMNIMLVTVTERTTEIGLRKALGAKRKSIIYQFLIEAIILTFIGGLIGVCIGLGASFILTKSMSLPLVFSAPSIILAVVVAATIGIIFGWYPAWKASKLQPIEALRYE</sequence>
<comment type="similarity">
    <text evidence="6">Belongs to the ABC-4 integral membrane protein family.</text>
</comment>
<evidence type="ECO:0000256" key="5">
    <source>
        <dbReference type="ARBA" id="ARBA00023136"/>
    </source>
</evidence>
<comment type="subcellular location">
    <subcellularLocation>
        <location evidence="1">Cell membrane</location>
        <topology evidence="1">Multi-pass membrane protein</topology>
    </subcellularLocation>
</comment>
<dbReference type="GO" id="GO:0022857">
    <property type="term" value="F:transmembrane transporter activity"/>
    <property type="evidence" value="ECO:0007669"/>
    <property type="project" value="TreeGrafter"/>
</dbReference>
<keyword evidence="2" id="KW-1003">Cell membrane</keyword>
<feature type="domain" description="ABC3 transporter permease C-terminal" evidence="8">
    <location>
        <begin position="288"/>
        <end position="400"/>
    </location>
</feature>
<proteinExistence type="inferred from homology"/>
<dbReference type="PANTHER" id="PTHR30572">
    <property type="entry name" value="MEMBRANE COMPONENT OF TRANSPORTER-RELATED"/>
    <property type="match status" value="1"/>
</dbReference>
<dbReference type="Pfam" id="PF02687">
    <property type="entry name" value="FtsX"/>
    <property type="match status" value="1"/>
</dbReference>
<dbReference type="InterPro" id="IPR050250">
    <property type="entry name" value="Macrolide_Exporter_MacB"/>
</dbReference>
<dbReference type="PANTHER" id="PTHR30572:SF4">
    <property type="entry name" value="ABC TRANSPORTER PERMEASE YTRF"/>
    <property type="match status" value="1"/>
</dbReference>
<feature type="domain" description="MacB-like periplasmic core" evidence="9">
    <location>
        <begin position="21"/>
        <end position="244"/>
    </location>
</feature>
<dbReference type="GO" id="GO:0005886">
    <property type="term" value="C:plasma membrane"/>
    <property type="evidence" value="ECO:0007669"/>
    <property type="project" value="UniProtKB-SubCell"/>
</dbReference>
<dbReference type="InterPro" id="IPR003838">
    <property type="entry name" value="ABC3_permease_C"/>
</dbReference>
<feature type="transmembrane region" description="Helical" evidence="7">
    <location>
        <begin position="281"/>
        <end position="308"/>
    </location>
</feature>
<dbReference type="InterPro" id="IPR025857">
    <property type="entry name" value="MacB_PCD"/>
</dbReference>
<evidence type="ECO:0000259" key="9">
    <source>
        <dbReference type="Pfam" id="PF12704"/>
    </source>
</evidence>
<evidence type="ECO:0000256" key="2">
    <source>
        <dbReference type="ARBA" id="ARBA00022475"/>
    </source>
</evidence>
<feature type="transmembrane region" description="Helical" evidence="7">
    <location>
        <begin position="329"/>
        <end position="358"/>
    </location>
</feature>
<evidence type="ECO:0000256" key="7">
    <source>
        <dbReference type="SAM" id="Phobius"/>
    </source>
</evidence>
<evidence type="ECO:0000256" key="4">
    <source>
        <dbReference type="ARBA" id="ARBA00022989"/>
    </source>
</evidence>
<feature type="transmembrane region" description="Helical" evidence="7">
    <location>
        <begin position="21"/>
        <end position="42"/>
    </location>
</feature>